<proteinExistence type="inferred from homology"/>
<comment type="caution">
    <text evidence="6">The sequence shown here is derived from an EMBL/GenBank/DDBJ whole genome shotgun (WGS) entry which is preliminary data.</text>
</comment>
<dbReference type="CDD" id="cd05260">
    <property type="entry name" value="GDP_MD_SDR_e"/>
    <property type="match status" value="1"/>
</dbReference>
<sequence>MAEVTETVDQMRRNRWLPERSDYYMCGEPGYMVRDCLEDTEAVEEVVATVDGQEEVVATVDHKAKMSKLKNVNCSKCKMRLLGYEVHGLIRRSSNFNTQRINHIYIDPHNANKALMKLHYADLSDASSLRRWLDVIKPDEVYNLAAQSHVAVSFEIPDYTADVVATGALRLLEAVRSHTVDSGRTVKYYQAGSSEMFGATPPPQSETTPFHPRSPYAASKVAAHWYTVNYREAYGLFACNGILFNHESPRRGENFVTRKITRALGRIKVGLQRKLFLGNLQASRDWGFAGDYVEAMWLMLQQEKADDYVVATEESHTVEEFLEVSFGYLGLNWKDHVEIDERYFRPAEVDNLKGDASKAKEGLGWKPKVGFEKLVKMMVDEDLEIAKREKLLVDAGHMDAQQQP</sequence>
<dbReference type="Pfam" id="PF16363">
    <property type="entry name" value="GDP_Man_Dehyd"/>
    <property type="match status" value="1"/>
</dbReference>
<evidence type="ECO:0000256" key="4">
    <source>
        <dbReference type="ARBA" id="ARBA00023239"/>
    </source>
</evidence>
<evidence type="ECO:0000256" key="1">
    <source>
        <dbReference type="ARBA" id="ARBA00001937"/>
    </source>
</evidence>
<evidence type="ECO:0000313" key="6">
    <source>
        <dbReference type="EMBL" id="KAF2584070.1"/>
    </source>
</evidence>
<organism evidence="6">
    <name type="scientific">Brassica cretica</name>
    <name type="common">Mustard</name>
    <dbReference type="NCBI Taxonomy" id="69181"/>
    <lineage>
        <taxon>Eukaryota</taxon>
        <taxon>Viridiplantae</taxon>
        <taxon>Streptophyta</taxon>
        <taxon>Embryophyta</taxon>
        <taxon>Tracheophyta</taxon>
        <taxon>Spermatophyta</taxon>
        <taxon>Magnoliopsida</taxon>
        <taxon>eudicotyledons</taxon>
        <taxon>Gunneridae</taxon>
        <taxon>Pentapetalae</taxon>
        <taxon>rosids</taxon>
        <taxon>malvids</taxon>
        <taxon>Brassicales</taxon>
        <taxon>Brassicaceae</taxon>
        <taxon>Brassiceae</taxon>
        <taxon>Brassica</taxon>
    </lineage>
</organism>
<reference evidence="6" key="1">
    <citation type="submission" date="2019-12" db="EMBL/GenBank/DDBJ databases">
        <title>Genome sequencing and annotation of Brassica cretica.</title>
        <authorList>
            <person name="Studholme D.J."/>
            <person name="Sarris P.F."/>
        </authorList>
    </citation>
    <scope>NUCLEOTIDE SEQUENCE</scope>
    <source>
        <strain evidence="6">PFS-102/07</strain>
        <tissue evidence="6">Leaf</tissue>
    </source>
</reference>
<dbReference type="Gene3D" id="3.40.50.720">
    <property type="entry name" value="NAD(P)-binding Rossmann-like Domain"/>
    <property type="match status" value="1"/>
</dbReference>
<dbReference type="InterPro" id="IPR036291">
    <property type="entry name" value="NAD(P)-bd_dom_sf"/>
</dbReference>
<dbReference type="PANTHER" id="PTHR43715">
    <property type="entry name" value="GDP-MANNOSE 4,6-DEHYDRATASE"/>
    <property type="match status" value="1"/>
</dbReference>
<comment type="similarity">
    <text evidence="2">Belongs to the NAD(P)-dependent epimerase/dehydratase family. GDP-mannose 4,6-dehydratase subfamily.</text>
</comment>
<dbReference type="Gene3D" id="3.90.25.10">
    <property type="entry name" value="UDP-galactose 4-epimerase, domain 1"/>
    <property type="match status" value="1"/>
</dbReference>
<dbReference type="EMBL" id="QGKY02000246">
    <property type="protein sequence ID" value="KAF2584070.1"/>
    <property type="molecule type" value="Genomic_DNA"/>
</dbReference>
<evidence type="ECO:0000256" key="2">
    <source>
        <dbReference type="ARBA" id="ARBA00009263"/>
    </source>
</evidence>
<dbReference type="AlphaFoldDB" id="A0A8S9JNH0"/>
<dbReference type="SUPFAM" id="SSF51735">
    <property type="entry name" value="NAD(P)-binding Rossmann-fold domains"/>
    <property type="match status" value="1"/>
</dbReference>
<dbReference type="HAMAP" id="MF_00955">
    <property type="entry name" value="GDP_Man_dehydratase"/>
    <property type="match status" value="1"/>
</dbReference>
<gene>
    <name evidence="6" type="ORF">F2Q70_00035579</name>
</gene>
<feature type="domain" description="NAD(P)-binding" evidence="5">
    <location>
        <begin position="83"/>
        <end position="378"/>
    </location>
</feature>
<keyword evidence="4" id="KW-0456">Lyase</keyword>
<protein>
    <recommendedName>
        <fullName evidence="3">GDP-mannose 4,6-dehydratase</fullName>
        <ecNumber evidence="3">4.2.1.47</ecNumber>
    </recommendedName>
</protein>
<dbReference type="InterPro" id="IPR006368">
    <property type="entry name" value="GDP_Man_deHydtase"/>
</dbReference>
<evidence type="ECO:0000256" key="3">
    <source>
        <dbReference type="ARBA" id="ARBA00011989"/>
    </source>
</evidence>
<comment type="cofactor">
    <cofactor evidence="1">
        <name>NADP(+)</name>
        <dbReference type="ChEBI" id="CHEBI:58349"/>
    </cofactor>
</comment>
<accession>A0A8S9JNH0</accession>
<dbReference type="PANTHER" id="PTHR43715:SF6">
    <property type="entry name" value="GDP-MANNOSE 4,6-DEHYDRATASE"/>
    <property type="match status" value="1"/>
</dbReference>
<dbReference type="NCBIfam" id="TIGR01472">
    <property type="entry name" value="gmd"/>
    <property type="match status" value="1"/>
</dbReference>
<name>A0A8S9JNH0_BRACR</name>
<evidence type="ECO:0000259" key="5">
    <source>
        <dbReference type="Pfam" id="PF16363"/>
    </source>
</evidence>
<dbReference type="EC" id="4.2.1.47" evidence="3"/>
<dbReference type="GO" id="GO:0008446">
    <property type="term" value="F:GDP-mannose 4,6-dehydratase activity"/>
    <property type="evidence" value="ECO:0007669"/>
    <property type="project" value="UniProtKB-EC"/>
</dbReference>
<dbReference type="GO" id="GO:0042351">
    <property type="term" value="P:'de novo' GDP-L-fucose biosynthetic process"/>
    <property type="evidence" value="ECO:0007669"/>
    <property type="project" value="TreeGrafter"/>
</dbReference>
<dbReference type="InterPro" id="IPR016040">
    <property type="entry name" value="NAD(P)-bd_dom"/>
</dbReference>
<dbReference type="FunFam" id="3.40.50.720:FF:000924">
    <property type="entry name" value="GDP-mannose 4,6 dehydratase"/>
    <property type="match status" value="1"/>
</dbReference>